<protein>
    <submittedName>
        <fullName evidence="2">Uncharacterized protein</fullName>
    </submittedName>
</protein>
<feature type="compositionally biased region" description="Low complexity" evidence="1">
    <location>
        <begin position="126"/>
        <end position="144"/>
    </location>
</feature>
<reference evidence="2" key="1">
    <citation type="journal article" date="2020" name="Fungal Divers.">
        <title>Resolving the Mortierellaceae phylogeny through synthesis of multi-gene phylogenetics and phylogenomics.</title>
        <authorList>
            <person name="Vandepol N."/>
            <person name="Liber J."/>
            <person name="Desiro A."/>
            <person name="Na H."/>
            <person name="Kennedy M."/>
            <person name="Barry K."/>
            <person name="Grigoriev I.V."/>
            <person name="Miller A.N."/>
            <person name="O'Donnell K."/>
            <person name="Stajich J.E."/>
            <person name="Bonito G."/>
        </authorList>
    </citation>
    <scope>NUCLEOTIDE SEQUENCE</scope>
    <source>
        <strain evidence="2">MES-2147</strain>
    </source>
</reference>
<dbReference type="EMBL" id="JAAAHW010010110">
    <property type="protein sequence ID" value="KAF9930534.1"/>
    <property type="molecule type" value="Genomic_DNA"/>
</dbReference>
<comment type="caution">
    <text evidence="2">The sequence shown here is derived from an EMBL/GenBank/DDBJ whole genome shotgun (WGS) entry which is preliminary data.</text>
</comment>
<organism evidence="2 3">
    <name type="scientific">Modicella reniformis</name>
    <dbReference type="NCBI Taxonomy" id="1440133"/>
    <lineage>
        <taxon>Eukaryota</taxon>
        <taxon>Fungi</taxon>
        <taxon>Fungi incertae sedis</taxon>
        <taxon>Mucoromycota</taxon>
        <taxon>Mortierellomycotina</taxon>
        <taxon>Mortierellomycetes</taxon>
        <taxon>Mortierellales</taxon>
        <taxon>Mortierellaceae</taxon>
        <taxon>Modicella</taxon>
    </lineage>
</organism>
<feature type="compositionally biased region" description="Polar residues" evidence="1">
    <location>
        <begin position="211"/>
        <end position="220"/>
    </location>
</feature>
<evidence type="ECO:0000256" key="1">
    <source>
        <dbReference type="SAM" id="MobiDB-lite"/>
    </source>
</evidence>
<accession>A0A9P6IKD0</accession>
<gene>
    <name evidence="2" type="ORF">BGZ65_005297</name>
</gene>
<proteinExistence type="predicted"/>
<feature type="compositionally biased region" description="Low complexity" evidence="1">
    <location>
        <begin position="38"/>
        <end position="48"/>
    </location>
</feature>
<dbReference type="AlphaFoldDB" id="A0A9P6IKD0"/>
<evidence type="ECO:0000313" key="2">
    <source>
        <dbReference type="EMBL" id="KAF9930534.1"/>
    </source>
</evidence>
<name>A0A9P6IKD0_9FUNG</name>
<dbReference type="OrthoDB" id="10637188at2759"/>
<feature type="region of interest" description="Disordered" evidence="1">
    <location>
        <begin position="1"/>
        <end position="220"/>
    </location>
</feature>
<keyword evidence="3" id="KW-1185">Reference proteome</keyword>
<evidence type="ECO:0000313" key="3">
    <source>
        <dbReference type="Proteomes" id="UP000749646"/>
    </source>
</evidence>
<sequence>MLSRSPSMGPVSSSTPGSSPYPHWGHDGATSPQPYPPYGYHYGYHGYPYPGPPDPSHSAAYQQQQKQATSPPTQSKPRPKSLQPEPIFIQEEPWNVQRKRSASNVSGKTSKAGAQDKKKTESVGGSSRPTSPASSVTSSKSYPTSPNPKKRTQLTRYYEGEDEEADAKRSKQVNPASGNGAHQRDSGVIVVVEAPESQSKNDQKDEDAAQALTSLAQTPA</sequence>
<feature type="compositionally biased region" description="Low complexity" evidence="1">
    <location>
        <begin position="1"/>
        <end position="22"/>
    </location>
</feature>
<feature type="compositionally biased region" description="Polar residues" evidence="1">
    <location>
        <begin position="59"/>
        <end position="76"/>
    </location>
</feature>
<dbReference type="Proteomes" id="UP000749646">
    <property type="component" value="Unassembled WGS sequence"/>
</dbReference>